<dbReference type="EMBL" id="BDQV01000075">
    <property type="protein sequence ID" value="GAY51959.1"/>
    <property type="molecule type" value="Genomic_DNA"/>
</dbReference>
<evidence type="ECO:0000313" key="2">
    <source>
        <dbReference type="Proteomes" id="UP000236630"/>
    </source>
</evidence>
<dbReference type="STRING" id="55188.A0A2H5PHX2"/>
<reference evidence="1 2" key="1">
    <citation type="journal article" date="2017" name="Front. Genet.">
        <title>Draft sequencing of the heterozygous diploid genome of Satsuma (Citrus unshiu Marc.) using a hybrid assembly approach.</title>
        <authorList>
            <person name="Shimizu T."/>
            <person name="Tanizawa Y."/>
            <person name="Mochizuki T."/>
            <person name="Nagasaki H."/>
            <person name="Yoshioka T."/>
            <person name="Toyoda A."/>
            <person name="Fujiyama A."/>
            <person name="Kaminuma E."/>
            <person name="Nakamura Y."/>
        </authorList>
    </citation>
    <scope>NUCLEOTIDE SEQUENCE [LARGE SCALE GENOMIC DNA]</scope>
    <source>
        <strain evidence="2">cv. Miyagawa wase</strain>
    </source>
</reference>
<dbReference type="Proteomes" id="UP000236630">
    <property type="component" value="Unassembled WGS sequence"/>
</dbReference>
<evidence type="ECO:0000313" key="1">
    <source>
        <dbReference type="EMBL" id="GAY51959.1"/>
    </source>
</evidence>
<keyword evidence="2" id="KW-1185">Reference proteome</keyword>
<protein>
    <submittedName>
        <fullName evidence="1">Uncharacterized protein</fullName>
    </submittedName>
</protein>
<dbReference type="AlphaFoldDB" id="A0A2H5PHX2"/>
<name>A0A2H5PHX2_CITUN</name>
<accession>A0A2H5PHX2</accession>
<sequence length="264" mass="30271">MRHYRAIRRSVYPFKFRRDVTPNATTMVADPLKKDVSADSSVLLWALYFVSHLMKGQADTIGICDAKSFAWEIEETCITRAKSRNPTTTILHHSGYCILRSKLYGTCDALFCVKGPGYVTAQRQSSLACLLSWKINQFDLCPIGLQIERSRRIIYKNAQIPLKTENCYPIVFKSLWESAMKTRDPFLEIWTNGNLTSVKKALSVKPPGFELILFYSPFLQAEKDEKALPLRKQCNKELNEKEIKRIALENRSLVDQSEIVPQDL</sequence>
<organism evidence="1 2">
    <name type="scientific">Citrus unshiu</name>
    <name type="common">Satsuma mandarin</name>
    <name type="synonym">Citrus nobilis var. unshiu</name>
    <dbReference type="NCBI Taxonomy" id="55188"/>
    <lineage>
        <taxon>Eukaryota</taxon>
        <taxon>Viridiplantae</taxon>
        <taxon>Streptophyta</taxon>
        <taxon>Embryophyta</taxon>
        <taxon>Tracheophyta</taxon>
        <taxon>Spermatophyta</taxon>
        <taxon>Magnoliopsida</taxon>
        <taxon>eudicotyledons</taxon>
        <taxon>Gunneridae</taxon>
        <taxon>Pentapetalae</taxon>
        <taxon>rosids</taxon>
        <taxon>malvids</taxon>
        <taxon>Sapindales</taxon>
        <taxon>Rutaceae</taxon>
        <taxon>Aurantioideae</taxon>
        <taxon>Citrus</taxon>
    </lineage>
</organism>
<proteinExistence type="predicted"/>
<comment type="caution">
    <text evidence="1">The sequence shown here is derived from an EMBL/GenBank/DDBJ whole genome shotgun (WGS) entry which is preliminary data.</text>
</comment>
<gene>
    <name evidence="1" type="ORF">CUMW_138280</name>
</gene>